<sequence length="188" mass="20616">MSSDEQVAQSWSCEYNRIRQMYEDGLMAGCVESTQDLLDDPDQPRYHRIKTLILLAYSLAEWTDMHNCSEEAERLYMVAKDYYPEVLDALKKLLLDEMPGGGDEEWEKEEGEEGAEEGEETLLGTTEVEIKQDPEEPVKTMTNGVEGVSIAAGAPEGPDTAEGATSVAGEAAKMLKTTARAAEGVTGE</sequence>
<reference evidence="2 3" key="1">
    <citation type="submission" date="2023-08" db="EMBL/GenBank/DDBJ databases">
        <title>Black Yeasts Isolated from many extreme environments.</title>
        <authorList>
            <person name="Coleine C."/>
            <person name="Stajich J.E."/>
            <person name="Selbmann L."/>
        </authorList>
    </citation>
    <scope>NUCLEOTIDE SEQUENCE [LARGE SCALE GENOMIC DNA]</scope>
    <source>
        <strain evidence="2 3">CCFEE 5935</strain>
    </source>
</reference>
<feature type="compositionally biased region" description="Acidic residues" evidence="1">
    <location>
        <begin position="102"/>
        <end position="120"/>
    </location>
</feature>
<accession>A0AAV9PN19</accession>
<protein>
    <submittedName>
        <fullName evidence="2">Uncharacterized protein</fullName>
    </submittedName>
</protein>
<name>A0AAV9PN19_9PEZI</name>
<evidence type="ECO:0000313" key="3">
    <source>
        <dbReference type="Proteomes" id="UP001337655"/>
    </source>
</evidence>
<feature type="region of interest" description="Disordered" evidence="1">
    <location>
        <begin position="99"/>
        <end position="140"/>
    </location>
</feature>
<gene>
    <name evidence="2" type="ORF">LTR77_002314</name>
</gene>
<feature type="compositionally biased region" description="Basic and acidic residues" evidence="1">
    <location>
        <begin position="128"/>
        <end position="138"/>
    </location>
</feature>
<organism evidence="2 3">
    <name type="scientific">Saxophila tyrrhenica</name>
    <dbReference type="NCBI Taxonomy" id="1690608"/>
    <lineage>
        <taxon>Eukaryota</taxon>
        <taxon>Fungi</taxon>
        <taxon>Dikarya</taxon>
        <taxon>Ascomycota</taxon>
        <taxon>Pezizomycotina</taxon>
        <taxon>Dothideomycetes</taxon>
        <taxon>Dothideomycetidae</taxon>
        <taxon>Mycosphaerellales</taxon>
        <taxon>Extremaceae</taxon>
        <taxon>Saxophila</taxon>
    </lineage>
</organism>
<evidence type="ECO:0000313" key="2">
    <source>
        <dbReference type="EMBL" id="KAK5173633.1"/>
    </source>
</evidence>
<dbReference type="EMBL" id="JAVRRT010000003">
    <property type="protein sequence ID" value="KAK5173633.1"/>
    <property type="molecule type" value="Genomic_DNA"/>
</dbReference>
<keyword evidence="3" id="KW-1185">Reference proteome</keyword>
<evidence type="ECO:0000256" key="1">
    <source>
        <dbReference type="SAM" id="MobiDB-lite"/>
    </source>
</evidence>
<comment type="caution">
    <text evidence="2">The sequence shown here is derived from an EMBL/GenBank/DDBJ whole genome shotgun (WGS) entry which is preliminary data.</text>
</comment>
<dbReference type="GeneID" id="89923661"/>
<dbReference type="AlphaFoldDB" id="A0AAV9PN19"/>
<dbReference type="Proteomes" id="UP001337655">
    <property type="component" value="Unassembled WGS sequence"/>
</dbReference>
<dbReference type="RefSeq" id="XP_064662328.1">
    <property type="nucleotide sequence ID" value="XM_064799573.1"/>
</dbReference>
<proteinExistence type="predicted"/>